<evidence type="ECO:0000313" key="4">
    <source>
        <dbReference type="EMBL" id="TCT34771.1"/>
    </source>
</evidence>
<keyword evidence="1" id="KW-0479">Metal-binding</keyword>
<dbReference type="Pfam" id="PF00383">
    <property type="entry name" value="dCMP_cyt_deam_1"/>
    <property type="match status" value="1"/>
</dbReference>
<gene>
    <name evidence="4" type="ORF">EDC90_103015</name>
</gene>
<dbReference type="PROSITE" id="PS00903">
    <property type="entry name" value="CYT_DCMP_DEAMINASES_1"/>
    <property type="match status" value="1"/>
</dbReference>
<dbReference type="InterPro" id="IPR002125">
    <property type="entry name" value="CMP_dCMP_dom"/>
</dbReference>
<dbReference type="GO" id="GO:0006152">
    <property type="term" value="P:purine nucleoside catabolic process"/>
    <property type="evidence" value="ECO:0007669"/>
    <property type="project" value="TreeGrafter"/>
</dbReference>
<proteinExistence type="predicted"/>
<dbReference type="CDD" id="cd01285">
    <property type="entry name" value="nucleoside_deaminase"/>
    <property type="match status" value="1"/>
</dbReference>
<keyword evidence="5" id="KW-1185">Reference proteome</keyword>
<evidence type="ECO:0000313" key="5">
    <source>
        <dbReference type="Proteomes" id="UP000295097"/>
    </source>
</evidence>
<evidence type="ECO:0000256" key="2">
    <source>
        <dbReference type="ARBA" id="ARBA00022833"/>
    </source>
</evidence>
<dbReference type="RefSeq" id="WP_132313387.1">
    <property type="nucleotide sequence ID" value="NZ_SMAR01000030.1"/>
</dbReference>
<dbReference type="PROSITE" id="PS51747">
    <property type="entry name" value="CYT_DCMP_DEAMINASES_2"/>
    <property type="match status" value="1"/>
</dbReference>
<keyword evidence="2" id="KW-0862">Zinc</keyword>
<dbReference type="SUPFAM" id="SSF53927">
    <property type="entry name" value="Cytidine deaminase-like"/>
    <property type="match status" value="1"/>
</dbReference>
<dbReference type="GO" id="GO:0008270">
    <property type="term" value="F:zinc ion binding"/>
    <property type="evidence" value="ECO:0007669"/>
    <property type="project" value="InterPro"/>
</dbReference>
<dbReference type="PANTHER" id="PTHR11079:SF161">
    <property type="entry name" value="CMP_DCMP-TYPE DEAMINASE DOMAIN-CONTAINING PROTEIN"/>
    <property type="match status" value="1"/>
</dbReference>
<dbReference type="GO" id="GO:0047974">
    <property type="term" value="F:guanosine deaminase activity"/>
    <property type="evidence" value="ECO:0007669"/>
    <property type="project" value="TreeGrafter"/>
</dbReference>
<evidence type="ECO:0000259" key="3">
    <source>
        <dbReference type="PROSITE" id="PS51747"/>
    </source>
</evidence>
<protein>
    <submittedName>
        <fullName evidence="4">Cytidine/deoxycytidylate deaminase-like protein</fullName>
    </submittedName>
</protein>
<reference evidence="4 5" key="1">
    <citation type="submission" date="2019-03" db="EMBL/GenBank/DDBJ databases">
        <title>Freshwater and sediment microbial communities from various areas in North America, analyzing microbe dynamics in response to fracking.</title>
        <authorList>
            <person name="Lamendella R."/>
        </authorList>
    </citation>
    <scope>NUCLEOTIDE SEQUENCE [LARGE SCALE GENOMIC DNA]</scope>
    <source>
        <strain evidence="4 5">175.2</strain>
    </source>
</reference>
<dbReference type="PANTHER" id="PTHR11079">
    <property type="entry name" value="CYTOSINE DEAMINASE FAMILY MEMBER"/>
    <property type="match status" value="1"/>
</dbReference>
<dbReference type="InterPro" id="IPR016192">
    <property type="entry name" value="APOBEC/CMP_deaminase_Zn-bd"/>
</dbReference>
<dbReference type="Gene3D" id="3.40.140.10">
    <property type="entry name" value="Cytidine Deaminase, domain 2"/>
    <property type="match status" value="1"/>
</dbReference>
<dbReference type="EMBL" id="SMAR01000030">
    <property type="protein sequence ID" value="TCT34771.1"/>
    <property type="molecule type" value="Genomic_DNA"/>
</dbReference>
<dbReference type="Proteomes" id="UP000295097">
    <property type="component" value="Unassembled WGS sequence"/>
</dbReference>
<organism evidence="4 5">
    <name type="scientific">Martelella mediterranea</name>
    <dbReference type="NCBI Taxonomy" id="293089"/>
    <lineage>
        <taxon>Bacteria</taxon>
        <taxon>Pseudomonadati</taxon>
        <taxon>Pseudomonadota</taxon>
        <taxon>Alphaproteobacteria</taxon>
        <taxon>Hyphomicrobiales</taxon>
        <taxon>Aurantimonadaceae</taxon>
        <taxon>Martelella</taxon>
    </lineage>
</organism>
<name>A0A4R3NJ50_9HYPH</name>
<dbReference type="InterPro" id="IPR016193">
    <property type="entry name" value="Cytidine_deaminase-like"/>
</dbReference>
<dbReference type="AlphaFoldDB" id="A0A4R3NJ50"/>
<comment type="caution">
    <text evidence="4">The sequence shown here is derived from an EMBL/GenBank/DDBJ whole genome shotgun (WGS) entry which is preliminary data.</text>
</comment>
<dbReference type="OrthoDB" id="9802676at2"/>
<evidence type="ECO:0000256" key="1">
    <source>
        <dbReference type="ARBA" id="ARBA00022723"/>
    </source>
</evidence>
<feature type="domain" description="CMP/dCMP-type deaminase" evidence="3">
    <location>
        <begin position="1"/>
        <end position="114"/>
    </location>
</feature>
<sequence length="157" mass="17194">MNTGQFMQEAIAIAHQNIAEGGRPFGAVVVKNGEIIAKAVNLMHIDNDPTAHAELLALRMAGQKLGTTRLDHCIVYASGQPCPMCLAAMRLSGISEIFYAFSNAEGEPYGLSTEAVADELRAPTESQAWALVRHTPPEETGMTDLYETWWAQQKKQY</sequence>
<accession>A0A4R3NJ50</accession>